<evidence type="ECO:0000259" key="2">
    <source>
        <dbReference type="PROSITE" id="PS51648"/>
    </source>
</evidence>
<accession>A0ABU1GXU5</accession>
<protein>
    <recommendedName>
        <fullName evidence="1">YcgL domain-containing protein QC825_12385</fullName>
    </recommendedName>
</protein>
<dbReference type="EMBL" id="JARWAO010000007">
    <property type="protein sequence ID" value="MDR5896873.1"/>
    <property type="molecule type" value="Genomic_DNA"/>
</dbReference>
<dbReference type="SUPFAM" id="SSF160191">
    <property type="entry name" value="YcgL-like"/>
    <property type="match status" value="1"/>
</dbReference>
<dbReference type="Proteomes" id="UP001269375">
    <property type="component" value="Unassembled WGS sequence"/>
</dbReference>
<evidence type="ECO:0000256" key="1">
    <source>
        <dbReference type="HAMAP-Rule" id="MF_01866"/>
    </source>
</evidence>
<organism evidence="3 4">
    <name type="scientific">Larsenimonas suaedae</name>
    <dbReference type="NCBI Taxonomy" id="1851019"/>
    <lineage>
        <taxon>Bacteria</taxon>
        <taxon>Pseudomonadati</taxon>
        <taxon>Pseudomonadota</taxon>
        <taxon>Gammaproteobacteria</taxon>
        <taxon>Oceanospirillales</taxon>
        <taxon>Halomonadaceae</taxon>
        <taxon>Larsenimonas</taxon>
    </lineage>
</organism>
<proteinExistence type="inferred from homology"/>
<evidence type="ECO:0000313" key="4">
    <source>
        <dbReference type="Proteomes" id="UP001269375"/>
    </source>
</evidence>
<comment type="caution">
    <text evidence="3">The sequence shown here is derived from an EMBL/GenBank/DDBJ whole genome shotgun (WGS) entry which is preliminary data.</text>
</comment>
<dbReference type="RefSeq" id="WP_251593623.1">
    <property type="nucleotide sequence ID" value="NZ_JAMLJI010000003.1"/>
</dbReference>
<gene>
    <name evidence="3" type="ORF">QC825_12385</name>
</gene>
<reference evidence="3 4" key="1">
    <citation type="submission" date="2023-04" db="EMBL/GenBank/DDBJ databases">
        <title>A long-awaited taxogenomic arrangement of the family Halomonadaceae.</title>
        <authorList>
            <person name="De La Haba R."/>
            <person name="Chuvochina M."/>
            <person name="Wittouck S."/>
            <person name="Arahal D.R."/>
            <person name="Sanchez-Porro C."/>
            <person name="Hugenholtz P."/>
            <person name="Ventosa A."/>
        </authorList>
    </citation>
    <scope>NUCLEOTIDE SEQUENCE [LARGE SCALE GENOMIC DNA]</scope>
    <source>
        <strain evidence="3 4">DSM 22428</strain>
    </source>
</reference>
<dbReference type="Pfam" id="PF05166">
    <property type="entry name" value="YcgL"/>
    <property type="match status" value="1"/>
</dbReference>
<dbReference type="InterPro" id="IPR027354">
    <property type="entry name" value="YcgL_dom"/>
</dbReference>
<dbReference type="PROSITE" id="PS51648">
    <property type="entry name" value="YCGL"/>
    <property type="match status" value="1"/>
</dbReference>
<dbReference type="Gene3D" id="3.10.510.20">
    <property type="entry name" value="YcgL domain"/>
    <property type="match status" value="1"/>
</dbReference>
<dbReference type="InterPro" id="IPR038068">
    <property type="entry name" value="YcgL-like_sf"/>
</dbReference>
<keyword evidence="4" id="KW-1185">Reference proteome</keyword>
<evidence type="ECO:0000313" key="3">
    <source>
        <dbReference type="EMBL" id="MDR5896873.1"/>
    </source>
</evidence>
<dbReference type="PANTHER" id="PTHR38109">
    <property type="entry name" value="PROTEIN YCGL"/>
    <property type="match status" value="1"/>
</dbReference>
<name>A0ABU1GXU5_9GAMM</name>
<sequence length="97" mass="11192">MNEPFLCDVYKSPRRDEMYLYVRRGDDLKELPEALAEHFGTPVFVMPLLMTRTKTLARTTGAKVLDAIMSQGFYLQMPPAKEPGMLDLYRTPTEGRY</sequence>
<dbReference type="HAMAP" id="MF_01866">
    <property type="entry name" value="UPF0745"/>
    <property type="match status" value="1"/>
</dbReference>
<feature type="domain" description="YcgL" evidence="2">
    <location>
        <begin position="5"/>
        <end position="90"/>
    </location>
</feature>
<dbReference type="PANTHER" id="PTHR38109:SF1">
    <property type="entry name" value="PROTEIN YCGL"/>
    <property type="match status" value="1"/>
</dbReference>